<proteinExistence type="predicted"/>
<feature type="non-terminal residue" evidence="2">
    <location>
        <position position="1"/>
    </location>
</feature>
<dbReference type="PANTHER" id="PTHR12526:SF635">
    <property type="entry name" value="GLYCOSYL TRANSFERASE GROUP 1"/>
    <property type="match status" value="1"/>
</dbReference>
<dbReference type="SUPFAM" id="SSF53756">
    <property type="entry name" value="UDP-Glycosyltransferase/glycogen phosphorylase"/>
    <property type="match status" value="1"/>
</dbReference>
<dbReference type="Pfam" id="PF00534">
    <property type="entry name" value="Glycos_transf_1"/>
    <property type="match status" value="1"/>
</dbReference>
<comment type="caution">
    <text evidence="2">The sequence shown here is derived from an EMBL/GenBank/DDBJ whole genome shotgun (WGS) entry which is preliminary data.</text>
</comment>
<name>X1R725_9ZZZZ</name>
<evidence type="ECO:0000313" key="2">
    <source>
        <dbReference type="EMBL" id="GAI76358.1"/>
    </source>
</evidence>
<dbReference type="CDD" id="cd03801">
    <property type="entry name" value="GT4_PimA-like"/>
    <property type="match status" value="1"/>
</dbReference>
<reference evidence="2" key="1">
    <citation type="journal article" date="2014" name="Front. Microbiol.">
        <title>High frequency of phylogenetically diverse reductive dehalogenase-homologous genes in deep subseafloor sedimentary metagenomes.</title>
        <authorList>
            <person name="Kawai M."/>
            <person name="Futagami T."/>
            <person name="Toyoda A."/>
            <person name="Takaki Y."/>
            <person name="Nishi S."/>
            <person name="Hori S."/>
            <person name="Arai W."/>
            <person name="Tsubouchi T."/>
            <person name="Morono Y."/>
            <person name="Uchiyama I."/>
            <person name="Ito T."/>
            <person name="Fujiyama A."/>
            <person name="Inagaki F."/>
            <person name="Takami H."/>
        </authorList>
    </citation>
    <scope>NUCLEOTIDE SEQUENCE</scope>
    <source>
        <strain evidence="2">Expedition CK06-06</strain>
    </source>
</reference>
<dbReference type="InterPro" id="IPR001296">
    <property type="entry name" value="Glyco_trans_1"/>
</dbReference>
<gene>
    <name evidence="2" type="ORF">S12H4_13594</name>
</gene>
<feature type="domain" description="Glycosyl transferase family 1" evidence="1">
    <location>
        <begin position="209"/>
        <end position="362"/>
    </location>
</feature>
<dbReference type="Gene3D" id="3.40.50.2000">
    <property type="entry name" value="Glycogen Phosphorylase B"/>
    <property type="match status" value="1"/>
</dbReference>
<feature type="non-terminal residue" evidence="2">
    <location>
        <position position="468"/>
    </location>
</feature>
<evidence type="ECO:0000259" key="1">
    <source>
        <dbReference type="Pfam" id="PF00534"/>
    </source>
</evidence>
<accession>X1R725</accession>
<protein>
    <recommendedName>
        <fullName evidence="1">Glycosyl transferase family 1 domain-containing protein</fullName>
    </recommendedName>
</protein>
<dbReference type="GO" id="GO:0016757">
    <property type="term" value="F:glycosyltransferase activity"/>
    <property type="evidence" value="ECO:0007669"/>
    <property type="project" value="InterPro"/>
</dbReference>
<organism evidence="2">
    <name type="scientific">marine sediment metagenome</name>
    <dbReference type="NCBI Taxonomy" id="412755"/>
    <lineage>
        <taxon>unclassified sequences</taxon>
        <taxon>metagenomes</taxon>
        <taxon>ecological metagenomes</taxon>
    </lineage>
</organism>
<dbReference type="PANTHER" id="PTHR12526">
    <property type="entry name" value="GLYCOSYLTRANSFERASE"/>
    <property type="match status" value="1"/>
</dbReference>
<dbReference type="AlphaFoldDB" id="X1R725"/>
<dbReference type="EMBL" id="BARW01006474">
    <property type="protein sequence ID" value="GAI76358.1"/>
    <property type="molecule type" value="Genomic_DNA"/>
</dbReference>
<sequence>GKKMAGPGIRFYEFSKILSKSADVTLHTPNKIDIEVEGIKTRSYNPKNFNSLSRTLENADMILIQGHILYYFPFLKNFTGKIIIDLYNPFNLESLEMFKDQDMIERLRVDRNNNNIIKLQLTIGDFFICASEKQRDYWIGMLGAMGRINPYSYDSDNTLRTLIDVVPFGIPSDPPKRGGISMAEMIPNLREGDKVALWGGGIWNWLDPITAIKALWETTRSRDDMKMLFMGIKHPDPKLPEMKKCLDAIKLSKELDLYNKQVFFNEWTPYEMRQALLLESDVGLSIHQERIETEFSYRTRVLDYIWAGLPVITTEGDSIAKIVKEENIGEVVKYENTTQLARVLESMLTNKSLQDIYRRNLKKIKSRFLWENVTAPLVKYCQNAYYATDKKKIYELVEFQNSRLSNIIRDNFEGCTNVLMITRNKLKDRDIVLNGDIGKVFYLEVEEESKGLTNKDKNLDEIGILKSK</sequence>